<evidence type="ECO:0000256" key="7">
    <source>
        <dbReference type="ARBA" id="ARBA00022692"/>
    </source>
</evidence>
<evidence type="ECO:0000256" key="12">
    <source>
        <dbReference type="ARBA" id="ARBA00022840"/>
    </source>
</evidence>
<keyword evidence="4" id="KW-0597">Phosphoprotein</keyword>
<dbReference type="GO" id="GO:0006952">
    <property type="term" value="P:defense response"/>
    <property type="evidence" value="ECO:0007669"/>
    <property type="project" value="UniProtKB-ARBA"/>
</dbReference>
<dbReference type="Gene3D" id="3.80.10.10">
    <property type="entry name" value="Ribonuclease Inhibitor"/>
    <property type="match status" value="1"/>
</dbReference>
<dbReference type="InterPro" id="IPR017441">
    <property type="entry name" value="Protein_kinase_ATP_BS"/>
</dbReference>
<evidence type="ECO:0000256" key="2">
    <source>
        <dbReference type="ARBA" id="ARBA00012513"/>
    </source>
</evidence>
<dbReference type="Pfam" id="PF23598">
    <property type="entry name" value="LRR_14"/>
    <property type="match status" value="1"/>
</dbReference>
<dbReference type="GO" id="GO:0051707">
    <property type="term" value="P:response to other organism"/>
    <property type="evidence" value="ECO:0007669"/>
    <property type="project" value="UniProtKB-ARBA"/>
</dbReference>
<dbReference type="PROSITE" id="PS00109">
    <property type="entry name" value="PROTEIN_KINASE_TYR"/>
    <property type="match status" value="1"/>
</dbReference>
<evidence type="ECO:0000256" key="18">
    <source>
        <dbReference type="ARBA" id="ARBA00048679"/>
    </source>
</evidence>
<dbReference type="PANTHER" id="PTHR48005:SF16">
    <property type="entry name" value="MDIS1-INTERACTING RECEPTOR LIKE KINASE 2-LIKE ISOFORM X1"/>
    <property type="match status" value="1"/>
</dbReference>
<feature type="binding site" evidence="19">
    <location>
        <position position="357"/>
    </location>
    <ligand>
        <name>ATP</name>
        <dbReference type="ChEBI" id="CHEBI:30616"/>
    </ligand>
</feature>
<keyword evidence="11 22" id="KW-0418">Kinase</keyword>
<keyword evidence="12 19" id="KW-0067">ATP-binding</keyword>
<gene>
    <name evidence="22" type="ORF">CKAN_02709400</name>
</gene>
<dbReference type="Gene3D" id="3.30.200.20">
    <property type="entry name" value="Phosphorylase Kinase, domain 1"/>
    <property type="match status" value="1"/>
</dbReference>
<reference evidence="22 23" key="1">
    <citation type="journal article" date="2019" name="Nat. Plants">
        <title>Stout camphor tree genome fills gaps in understanding of flowering plant genome evolution.</title>
        <authorList>
            <person name="Chaw S.M."/>
            <person name="Liu Y.C."/>
            <person name="Wu Y.W."/>
            <person name="Wang H.Y."/>
            <person name="Lin C.I."/>
            <person name="Wu C.S."/>
            <person name="Ke H.M."/>
            <person name="Chang L.Y."/>
            <person name="Hsu C.Y."/>
            <person name="Yang H.T."/>
            <person name="Sudianto E."/>
            <person name="Hsu M.H."/>
            <person name="Wu K.P."/>
            <person name="Wang L.N."/>
            <person name="Leebens-Mack J.H."/>
            <person name="Tsai I.J."/>
        </authorList>
    </citation>
    <scope>NUCLEOTIDE SEQUENCE [LARGE SCALE GENOMIC DNA]</scope>
    <source>
        <strain evidence="23">cv. Chaw 1501</strain>
        <tissue evidence="22">Young leaves</tissue>
    </source>
</reference>
<keyword evidence="5" id="KW-0433">Leucine-rich repeat</keyword>
<dbReference type="GO" id="GO:0004674">
    <property type="term" value="F:protein serine/threonine kinase activity"/>
    <property type="evidence" value="ECO:0007669"/>
    <property type="project" value="UniProtKB-KW"/>
</dbReference>
<dbReference type="FunFam" id="3.80.10.10:FF:000041">
    <property type="entry name" value="LRR receptor-like serine/threonine-protein kinase ERECTA"/>
    <property type="match status" value="1"/>
</dbReference>
<dbReference type="SMART" id="SM00369">
    <property type="entry name" value="LRR_TYP"/>
    <property type="match status" value="5"/>
</dbReference>
<dbReference type="EMBL" id="QPKB01000014">
    <property type="protein sequence ID" value="RWR97648.1"/>
    <property type="molecule type" value="Genomic_DNA"/>
</dbReference>
<dbReference type="PROSITE" id="PS50011">
    <property type="entry name" value="PROTEIN_KINASE_DOM"/>
    <property type="match status" value="1"/>
</dbReference>
<evidence type="ECO:0000256" key="13">
    <source>
        <dbReference type="ARBA" id="ARBA00022989"/>
    </source>
</evidence>
<evidence type="ECO:0000256" key="8">
    <source>
        <dbReference type="ARBA" id="ARBA00022729"/>
    </source>
</evidence>
<dbReference type="InterPro" id="IPR000719">
    <property type="entry name" value="Prot_kinase_dom"/>
</dbReference>
<dbReference type="InterPro" id="IPR055414">
    <property type="entry name" value="LRR_R13L4/SHOC2-like"/>
</dbReference>
<dbReference type="InterPro" id="IPR011009">
    <property type="entry name" value="Kinase-like_dom_sf"/>
</dbReference>
<sequence>MRSLVKLALYENNLSGVIPPTLGNFTQLTHLYLYENQISGTIPQEIGNMKSLIKLDLSKNNLIGFIPPTLRNLTKLIHLQLFTNQISGTIPLQIGNMRSLISLSLSGNNLTGFIPPTLGNLTLLTALRLDQNQISGTIPVEIGNMRSLVHLSLQQNQISGHVPTSFGEMPFQFSKLKNLEMLNLSHNMLSGSIPSSFEEMLSLSSVDVSYNDLEGPLPNNKAFLQASPEAFIINKDLCGEVQGLRPCNTSVISHGDKKKAHKGAITIVLPLMGVLFLLFALIVIYFVLNRKKRIVENDIQGRNPDLFSVWNYDGRIIYEDILGAIEDFNDKYFIGEGGYGKVYKADLPTGQVVAVKKLHPHEDGEQIDQTSFKNEIQVLTEIRHRNIVKLYGFCSHARCSFLVYEYMERGSLSEVLRNGEAMELDWMKRAKVVQSVAQALSYMHHDCNPPFVHRDLSSNNILLNMEFKACISDFGTARLLKPDSSN</sequence>
<keyword evidence="8" id="KW-0732">Signal</keyword>
<keyword evidence="15 22" id="KW-0675">Receptor</keyword>
<feature type="transmembrane region" description="Helical" evidence="20">
    <location>
        <begin position="267"/>
        <end position="288"/>
    </location>
</feature>
<comment type="caution">
    <text evidence="22">The sequence shown here is derived from an EMBL/GenBank/DDBJ whole genome shotgun (WGS) entry which is preliminary data.</text>
</comment>
<evidence type="ECO:0000256" key="19">
    <source>
        <dbReference type="PROSITE-ProRule" id="PRU10141"/>
    </source>
</evidence>
<feature type="domain" description="Protein kinase" evidence="21">
    <location>
        <begin position="328"/>
        <end position="486"/>
    </location>
</feature>
<dbReference type="Pfam" id="PF00069">
    <property type="entry name" value="Pkinase"/>
    <property type="match status" value="1"/>
</dbReference>
<evidence type="ECO:0000259" key="21">
    <source>
        <dbReference type="PROSITE" id="PS50011"/>
    </source>
</evidence>
<dbReference type="EC" id="2.7.11.1" evidence="2"/>
<evidence type="ECO:0000256" key="17">
    <source>
        <dbReference type="ARBA" id="ARBA00047899"/>
    </source>
</evidence>
<evidence type="ECO:0000256" key="10">
    <source>
        <dbReference type="ARBA" id="ARBA00022741"/>
    </source>
</evidence>
<dbReference type="Gene3D" id="1.10.510.10">
    <property type="entry name" value="Transferase(Phosphotransferase) domain 1"/>
    <property type="match status" value="1"/>
</dbReference>
<keyword evidence="9" id="KW-0677">Repeat</keyword>
<keyword evidence="10 19" id="KW-0547">Nucleotide-binding</keyword>
<evidence type="ECO:0000256" key="20">
    <source>
        <dbReference type="SAM" id="Phobius"/>
    </source>
</evidence>
<dbReference type="OrthoDB" id="676979at2759"/>
<evidence type="ECO:0000256" key="11">
    <source>
        <dbReference type="ARBA" id="ARBA00022777"/>
    </source>
</evidence>
<evidence type="ECO:0000256" key="9">
    <source>
        <dbReference type="ARBA" id="ARBA00022737"/>
    </source>
</evidence>
<dbReference type="GO" id="GO:0009791">
    <property type="term" value="P:post-embryonic development"/>
    <property type="evidence" value="ECO:0007669"/>
    <property type="project" value="UniProtKB-ARBA"/>
</dbReference>
<comment type="subcellular location">
    <subcellularLocation>
        <location evidence="1">Membrane</location>
        <topology evidence="1">Single-pass type I membrane protein</topology>
    </subcellularLocation>
</comment>
<comment type="catalytic activity">
    <reaction evidence="18">
        <text>L-seryl-[protein] + ATP = O-phospho-L-seryl-[protein] + ADP + H(+)</text>
        <dbReference type="Rhea" id="RHEA:17989"/>
        <dbReference type="Rhea" id="RHEA-COMP:9863"/>
        <dbReference type="Rhea" id="RHEA-COMP:11604"/>
        <dbReference type="ChEBI" id="CHEBI:15378"/>
        <dbReference type="ChEBI" id="CHEBI:29999"/>
        <dbReference type="ChEBI" id="CHEBI:30616"/>
        <dbReference type="ChEBI" id="CHEBI:83421"/>
        <dbReference type="ChEBI" id="CHEBI:456216"/>
        <dbReference type="EC" id="2.7.11.1"/>
    </reaction>
</comment>
<keyword evidence="3" id="KW-0723">Serine/threonine-protein kinase</keyword>
<organism evidence="22 23">
    <name type="scientific">Cinnamomum micranthum f. kanehirae</name>
    <dbReference type="NCBI Taxonomy" id="337451"/>
    <lineage>
        <taxon>Eukaryota</taxon>
        <taxon>Viridiplantae</taxon>
        <taxon>Streptophyta</taxon>
        <taxon>Embryophyta</taxon>
        <taxon>Tracheophyta</taxon>
        <taxon>Spermatophyta</taxon>
        <taxon>Magnoliopsida</taxon>
        <taxon>Magnoliidae</taxon>
        <taxon>Laurales</taxon>
        <taxon>Lauraceae</taxon>
        <taxon>Cinnamomum</taxon>
    </lineage>
</organism>
<dbReference type="Proteomes" id="UP000283530">
    <property type="component" value="Unassembled WGS sequence"/>
</dbReference>
<evidence type="ECO:0000313" key="23">
    <source>
        <dbReference type="Proteomes" id="UP000283530"/>
    </source>
</evidence>
<comment type="catalytic activity">
    <reaction evidence="17">
        <text>L-threonyl-[protein] + ATP = O-phospho-L-threonyl-[protein] + ADP + H(+)</text>
        <dbReference type="Rhea" id="RHEA:46608"/>
        <dbReference type="Rhea" id="RHEA-COMP:11060"/>
        <dbReference type="Rhea" id="RHEA-COMP:11605"/>
        <dbReference type="ChEBI" id="CHEBI:15378"/>
        <dbReference type="ChEBI" id="CHEBI:30013"/>
        <dbReference type="ChEBI" id="CHEBI:30616"/>
        <dbReference type="ChEBI" id="CHEBI:61977"/>
        <dbReference type="ChEBI" id="CHEBI:456216"/>
        <dbReference type="EC" id="2.7.11.1"/>
    </reaction>
</comment>
<keyword evidence="6" id="KW-0808">Transferase</keyword>
<proteinExistence type="predicted"/>
<dbReference type="GO" id="GO:0005524">
    <property type="term" value="F:ATP binding"/>
    <property type="evidence" value="ECO:0007669"/>
    <property type="project" value="UniProtKB-UniRule"/>
</dbReference>
<dbReference type="InterPro" id="IPR032675">
    <property type="entry name" value="LRR_dom_sf"/>
</dbReference>
<keyword evidence="14 20" id="KW-0472">Membrane</keyword>
<dbReference type="PANTHER" id="PTHR48005">
    <property type="entry name" value="LEUCINE RICH REPEAT KINASE 2"/>
    <property type="match status" value="1"/>
</dbReference>
<evidence type="ECO:0000256" key="6">
    <source>
        <dbReference type="ARBA" id="ARBA00022679"/>
    </source>
</evidence>
<dbReference type="PROSITE" id="PS51450">
    <property type="entry name" value="LRR"/>
    <property type="match status" value="1"/>
</dbReference>
<dbReference type="FunFam" id="3.80.10.10:FF:000453">
    <property type="entry name" value="Leucine-rich receptor-like protein kinase family protein"/>
    <property type="match status" value="1"/>
</dbReference>
<name>A0A3S3PU00_9MAGN</name>
<accession>A0A3S3PU00</accession>
<protein>
    <recommendedName>
        <fullName evidence="2">non-specific serine/threonine protein kinase</fullName>
        <ecNumber evidence="2">2.7.11.1</ecNumber>
    </recommendedName>
</protein>
<keyword evidence="23" id="KW-1185">Reference proteome</keyword>
<dbReference type="PRINTS" id="PR00019">
    <property type="entry name" value="LEURICHRPT"/>
</dbReference>
<evidence type="ECO:0000256" key="4">
    <source>
        <dbReference type="ARBA" id="ARBA00022553"/>
    </source>
</evidence>
<dbReference type="InterPro" id="IPR051420">
    <property type="entry name" value="Ser_Thr_Kinases_DiverseReg"/>
</dbReference>
<keyword evidence="13 20" id="KW-1133">Transmembrane helix</keyword>
<evidence type="ECO:0000256" key="14">
    <source>
        <dbReference type="ARBA" id="ARBA00023136"/>
    </source>
</evidence>
<dbReference type="InterPro" id="IPR003591">
    <property type="entry name" value="Leu-rich_rpt_typical-subtyp"/>
</dbReference>
<dbReference type="GO" id="GO:0016020">
    <property type="term" value="C:membrane"/>
    <property type="evidence" value="ECO:0007669"/>
    <property type="project" value="UniProtKB-SubCell"/>
</dbReference>
<evidence type="ECO:0000313" key="22">
    <source>
        <dbReference type="EMBL" id="RWR97648.1"/>
    </source>
</evidence>
<dbReference type="Pfam" id="PF13855">
    <property type="entry name" value="LRR_8"/>
    <property type="match status" value="1"/>
</dbReference>
<dbReference type="InterPro" id="IPR001611">
    <property type="entry name" value="Leu-rich_rpt"/>
</dbReference>
<dbReference type="PROSITE" id="PS00107">
    <property type="entry name" value="PROTEIN_KINASE_ATP"/>
    <property type="match status" value="1"/>
</dbReference>
<keyword evidence="7 20" id="KW-0812">Transmembrane</keyword>
<dbReference type="AlphaFoldDB" id="A0A3S3PU00"/>
<evidence type="ECO:0000256" key="16">
    <source>
        <dbReference type="ARBA" id="ARBA00023180"/>
    </source>
</evidence>
<evidence type="ECO:0000256" key="1">
    <source>
        <dbReference type="ARBA" id="ARBA00004479"/>
    </source>
</evidence>
<evidence type="ECO:0000256" key="3">
    <source>
        <dbReference type="ARBA" id="ARBA00022527"/>
    </source>
</evidence>
<dbReference type="SUPFAM" id="SSF52058">
    <property type="entry name" value="L domain-like"/>
    <property type="match status" value="1"/>
</dbReference>
<evidence type="ECO:0000256" key="15">
    <source>
        <dbReference type="ARBA" id="ARBA00023170"/>
    </source>
</evidence>
<dbReference type="SUPFAM" id="SSF56112">
    <property type="entry name" value="Protein kinase-like (PK-like)"/>
    <property type="match status" value="1"/>
</dbReference>
<evidence type="ECO:0000256" key="5">
    <source>
        <dbReference type="ARBA" id="ARBA00022614"/>
    </source>
</evidence>
<dbReference type="Pfam" id="PF00560">
    <property type="entry name" value="LRR_1"/>
    <property type="match status" value="1"/>
</dbReference>
<dbReference type="InterPro" id="IPR008266">
    <property type="entry name" value="Tyr_kinase_AS"/>
</dbReference>
<dbReference type="FunFam" id="3.30.200.20:FF:000309">
    <property type="entry name" value="Leucine-rich repeat receptor protein kinase MSP1"/>
    <property type="match status" value="1"/>
</dbReference>
<keyword evidence="16" id="KW-0325">Glycoprotein</keyword>